<name>A0A6N2AZN9_SOLCI</name>
<accession>A0A6N2AZN9</accession>
<proteinExistence type="predicted"/>
<evidence type="ECO:0000256" key="1">
    <source>
        <dbReference type="SAM" id="Phobius"/>
    </source>
</evidence>
<keyword evidence="1" id="KW-0812">Transmembrane</keyword>
<keyword evidence="1" id="KW-1133">Transmembrane helix</keyword>
<gene>
    <name evidence="2" type="ORF">EJD97_019113</name>
</gene>
<evidence type="ECO:0000313" key="2">
    <source>
        <dbReference type="EMBL" id="TMW88032.1"/>
    </source>
</evidence>
<keyword evidence="1" id="KW-0472">Membrane</keyword>
<comment type="caution">
    <text evidence="2">The sequence shown here is derived from an EMBL/GenBank/DDBJ whole genome shotgun (WGS) entry which is preliminary data.</text>
</comment>
<feature type="transmembrane region" description="Helical" evidence="1">
    <location>
        <begin position="25"/>
        <end position="47"/>
    </location>
</feature>
<protein>
    <submittedName>
        <fullName evidence="2">Uncharacterized protein</fullName>
    </submittedName>
</protein>
<reference evidence="2" key="1">
    <citation type="submission" date="2019-05" db="EMBL/GenBank/DDBJ databases">
        <title>The de novo reference genome and transcriptome assemblies of the wild tomato species Solanum chilense.</title>
        <authorList>
            <person name="Stam R."/>
            <person name="Nosenko T."/>
            <person name="Hoerger A.C."/>
            <person name="Stephan W."/>
            <person name="Seidel M.A."/>
            <person name="Kuhn J.M.M."/>
            <person name="Haberer G."/>
            <person name="Tellier A."/>
        </authorList>
    </citation>
    <scope>NUCLEOTIDE SEQUENCE</scope>
    <source>
        <tissue evidence="2">Mature leaves</tissue>
    </source>
</reference>
<dbReference type="EMBL" id="RXGB01005352">
    <property type="protein sequence ID" value="TMW88032.1"/>
    <property type="molecule type" value="Genomic_DNA"/>
</dbReference>
<dbReference type="AlphaFoldDB" id="A0A6N2AZN9"/>
<sequence>MCSETKANPPLKSVKNAKGKGRDCLYVLVLFIRFFVFVITFLAFCPFKHCSKIKKRDSLISSMAI</sequence>
<organism evidence="2">
    <name type="scientific">Solanum chilense</name>
    <name type="common">Tomato</name>
    <name type="synonym">Lycopersicon chilense</name>
    <dbReference type="NCBI Taxonomy" id="4083"/>
    <lineage>
        <taxon>Eukaryota</taxon>
        <taxon>Viridiplantae</taxon>
        <taxon>Streptophyta</taxon>
        <taxon>Embryophyta</taxon>
        <taxon>Tracheophyta</taxon>
        <taxon>Spermatophyta</taxon>
        <taxon>Magnoliopsida</taxon>
        <taxon>eudicotyledons</taxon>
        <taxon>Gunneridae</taxon>
        <taxon>Pentapetalae</taxon>
        <taxon>asterids</taxon>
        <taxon>lamiids</taxon>
        <taxon>Solanales</taxon>
        <taxon>Solanaceae</taxon>
        <taxon>Solanoideae</taxon>
        <taxon>Solaneae</taxon>
        <taxon>Solanum</taxon>
        <taxon>Solanum subgen. Lycopersicon</taxon>
    </lineage>
</organism>
<feature type="non-terminal residue" evidence="2">
    <location>
        <position position="65"/>
    </location>
</feature>